<dbReference type="Proteomes" id="UP000821837">
    <property type="component" value="Chromosome 6"/>
</dbReference>
<dbReference type="InterPro" id="IPR040546">
    <property type="entry name" value="Rege-1_UBA-like"/>
</dbReference>
<accession>A0A9D4SSS0</accession>
<dbReference type="EMBL" id="JABSTV010001252">
    <property type="protein sequence ID" value="KAH7947175.1"/>
    <property type="molecule type" value="Genomic_DNA"/>
</dbReference>
<proteinExistence type="predicted"/>
<dbReference type="VEuPathDB" id="VectorBase:RSAN_054690"/>
<dbReference type="AlphaFoldDB" id="A0A9D4SSS0"/>
<dbReference type="GO" id="GO:0036464">
    <property type="term" value="C:cytoplasmic ribonucleoprotein granule"/>
    <property type="evidence" value="ECO:0007669"/>
    <property type="project" value="TreeGrafter"/>
</dbReference>
<feature type="region of interest" description="Disordered" evidence="1">
    <location>
        <begin position="157"/>
        <end position="191"/>
    </location>
</feature>
<protein>
    <recommendedName>
        <fullName evidence="2">Rege-1 UBA-like domain-containing protein</fullName>
    </recommendedName>
</protein>
<dbReference type="Pfam" id="PF18039">
    <property type="entry name" value="UBA_6"/>
    <property type="match status" value="1"/>
</dbReference>
<evidence type="ECO:0000259" key="2">
    <source>
        <dbReference type="Pfam" id="PF18039"/>
    </source>
</evidence>
<reference evidence="3" key="1">
    <citation type="journal article" date="2020" name="Cell">
        <title>Large-Scale Comparative Analyses of Tick Genomes Elucidate Their Genetic Diversity and Vector Capacities.</title>
        <authorList>
            <consortium name="Tick Genome and Microbiome Consortium (TIGMIC)"/>
            <person name="Jia N."/>
            <person name="Wang J."/>
            <person name="Shi W."/>
            <person name="Du L."/>
            <person name="Sun Y."/>
            <person name="Zhan W."/>
            <person name="Jiang J.F."/>
            <person name="Wang Q."/>
            <person name="Zhang B."/>
            <person name="Ji P."/>
            <person name="Bell-Sakyi L."/>
            <person name="Cui X.M."/>
            <person name="Yuan T.T."/>
            <person name="Jiang B.G."/>
            <person name="Yang W.F."/>
            <person name="Lam T.T."/>
            <person name="Chang Q.C."/>
            <person name="Ding S.J."/>
            <person name="Wang X.J."/>
            <person name="Zhu J.G."/>
            <person name="Ruan X.D."/>
            <person name="Zhao L."/>
            <person name="Wei J.T."/>
            <person name="Ye R.Z."/>
            <person name="Que T.C."/>
            <person name="Du C.H."/>
            <person name="Zhou Y.H."/>
            <person name="Cheng J.X."/>
            <person name="Dai P.F."/>
            <person name="Guo W.B."/>
            <person name="Han X.H."/>
            <person name="Huang E.J."/>
            <person name="Li L.F."/>
            <person name="Wei W."/>
            <person name="Gao Y.C."/>
            <person name="Liu J.Z."/>
            <person name="Shao H.Z."/>
            <person name="Wang X."/>
            <person name="Wang C.C."/>
            <person name="Yang T.C."/>
            <person name="Huo Q.B."/>
            <person name="Li W."/>
            <person name="Chen H.Y."/>
            <person name="Chen S.E."/>
            <person name="Zhou L.G."/>
            <person name="Ni X.B."/>
            <person name="Tian J.H."/>
            <person name="Sheng Y."/>
            <person name="Liu T."/>
            <person name="Pan Y.S."/>
            <person name="Xia L.Y."/>
            <person name="Li J."/>
            <person name="Zhao F."/>
            <person name="Cao W.C."/>
        </authorList>
    </citation>
    <scope>NUCLEOTIDE SEQUENCE</scope>
    <source>
        <strain evidence="3">Rsan-2018</strain>
    </source>
</reference>
<dbReference type="InterPro" id="IPR051101">
    <property type="entry name" value="ZC3H12/N4BP1_RNase_Reg"/>
</dbReference>
<evidence type="ECO:0000313" key="3">
    <source>
        <dbReference type="EMBL" id="KAH7947175.1"/>
    </source>
</evidence>
<organism evidence="3 4">
    <name type="scientific">Rhipicephalus sanguineus</name>
    <name type="common">Brown dog tick</name>
    <name type="synonym">Ixodes sanguineus</name>
    <dbReference type="NCBI Taxonomy" id="34632"/>
    <lineage>
        <taxon>Eukaryota</taxon>
        <taxon>Metazoa</taxon>
        <taxon>Ecdysozoa</taxon>
        <taxon>Arthropoda</taxon>
        <taxon>Chelicerata</taxon>
        <taxon>Arachnida</taxon>
        <taxon>Acari</taxon>
        <taxon>Parasitiformes</taxon>
        <taxon>Ixodida</taxon>
        <taxon>Ixodoidea</taxon>
        <taxon>Ixodidae</taxon>
        <taxon>Rhipicephalinae</taxon>
        <taxon>Rhipicephalus</taxon>
        <taxon>Rhipicephalus</taxon>
    </lineage>
</organism>
<feature type="compositionally biased region" description="Low complexity" evidence="1">
    <location>
        <begin position="163"/>
        <end position="174"/>
    </location>
</feature>
<dbReference type="PANTHER" id="PTHR12876">
    <property type="entry name" value="N4BP1-RELATED"/>
    <property type="match status" value="1"/>
</dbReference>
<evidence type="ECO:0000313" key="4">
    <source>
        <dbReference type="Proteomes" id="UP000821837"/>
    </source>
</evidence>
<reference evidence="3" key="2">
    <citation type="submission" date="2021-09" db="EMBL/GenBank/DDBJ databases">
        <authorList>
            <person name="Jia N."/>
            <person name="Wang J."/>
            <person name="Shi W."/>
            <person name="Du L."/>
            <person name="Sun Y."/>
            <person name="Zhan W."/>
            <person name="Jiang J."/>
            <person name="Wang Q."/>
            <person name="Zhang B."/>
            <person name="Ji P."/>
            <person name="Sakyi L.B."/>
            <person name="Cui X."/>
            <person name="Yuan T."/>
            <person name="Jiang B."/>
            <person name="Yang W."/>
            <person name="Lam T.T.-Y."/>
            <person name="Chang Q."/>
            <person name="Ding S."/>
            <person name="Wang X."/>
            <person name="Zhu J."/>
            <person name="Ruan X."/>
            <person name="Zhao L."/>
            <person name="Wei J."/>
            <person name="Que T."/>
            <person name="Du C."/>
            <person name="Cheng J."/>
            <person name="Dai P."/>
            <person name="Han X."/>
            <person name="Huang E."/>
            <person name="Gao Y."/>
            <person name="Liu J."/>
            <person name="Shao H."/>
            <person name="Ye R."/>
            <person name="Li L."/>
            <person name="Wei W."/>
            <person name="Wang X."/>
            <person name="Wang C."/>
            <person name="Huo Q."/>
            <person name="Li W."/>
            <person name="Guo W."/>
            <person name="Chen H."/>
            <person name="Chen S."/>
            <person name="Zhou L."/>
            <person name="Zhou L."/>
            <person name="Ni X."/>
            <person name="Tian J."/>
            <person name="Zhou Y."/>
            <person name="Sheng Y."/>
            <person name="Liu T."/>
            <person name="Pan Y."/>
            <person name="Xia L."/>
            <person name="Li J."/>
            <person name="Zhao F."/>
            <person name="Cao W."/>
        </authorList>
    </citation>
    <scope>NUCLEOTIDE SEQUENCE</scope>
    <source>
        <strain evidence="3">Rsan-2018</strain>
        <tissue evidence="3">Larvae</tissue>
    </source>
</reference>
<comment type="caution">
    <text evidence="3">The sequence shown here is derived from an EMBL/GenBank/DDBJ whole genome shotgun (WGS) entry which is preliminary data.</text>
</comment>
<sequence>MQSSDTTAEVHCRLSVQELLATACESVSAADALSALRCGAFSSSGSVESGGGGRPDSVRRRRTLESEDSSYDSDTENPGDTTSSTRQHEDVSRTVSDTLGAEFAEYVTAGPQYASRLEFAVKLGYTEQQVQQALRRLGPQPGQNELLAELVRLGAREQPGDTAAARADASASQAEDPLRPIVIDGSNVAMR</sequence>
<evidence type="ECO:0000256" key="1">
    <source>
        <dbReference type="SAM" id="MobiDB-lite"/>
    </source>
</evidence>
<feature type="region of interest" description="Disordered" evidence="1">
    <location>
        <begin position="41"/>
        <end position="96"/>
    </location>
</feature>
<keyword evidence="4" id="KW-1185">Reference proteome</keyword>
<dbReference type="GO" id="GO:0005634">
    <property type="term" value="C:nucleus"/>
    <property type="evidence" value="ECO:0007669"/>
    <property type="project" value="TreeGrafter"/>
</dbReference>
<feature type="compositionally biased region" description="Acidic residues" evidence="1">
    <location>
        <begin position="66"/>
        <end position="77"/>
    </location>
</feature>
<dbReference type="GO" id="GO:0003729">
    <property type="term" value="F:mRNA binding"/>
    <property type="evidence" value="ECO:0007669"/>
    <property type="project" value="TreeGrafter"/>
</dbReference>
<dbReference type="GO" id="GO:0004521">
    <property type="term" value="F:RNA endonuclease activity"/>
    <property type="evidence" value="ECO:0007669"/>
    <property type="project" value="TreeGrafter"/>
</dbReference>
<gene>
    <name evidence="3" type="ORF">HPB52_008056</name>
</gene>
<dbReference type="PANTHER" id="PTHR12876:SF35">
    <property type="entry name" value="LD08718P-RELATED"/>
    <property type="match status" value="1"/>
</dbReference>
<feature type="domain" description="Rege-1 UBA-like" evidence="2">
    <location>
        <begin position="113"/>
        <end position="154"/>
    </location>
</feature>
<name>A0A9D4SSS0_RHISA</name>